<protein>
    <recommendedName>
        <fullName evidence="4 5">Large ribosomal subunit protein uL10</fullName>
    </recommendedName>
</protein>
<dbReference type="GO" id="GO:1990904">
    <property type="term" value="C:ribonucleoprotein complex"/>
    <property type="evidence" value="ECO:0007669"/>
    <property type="project" value="UniProtKB-KW"/>
</dbReference>
<dbReference type="InterPro" id="IPR047865">
    <property type="entry name" value="Ribosomal_uL10_bac_type"/>
</dbReference>
<keyword evidence="5" id="KW-0699">rRNA-binding</keyword>
<dbReference type="AlphaFoldDB" id="A0A1G2QMG7"/>
<reference evidence="7 8" key="1">
    <citation type="journal article" date="2016" name="Nat. Commun.">
        <title>Thousands of microbial genomes shed light on interconnected biogeochemical processes in an aquifer system.</title>
        <authorList>
            <person name="Anantharaman K."/>
            <person name="Brown C.T."/>
            <person name="Hug L.A."/>
            <person name="Sharon I."/>
            <person name="Castelle C.J."/>
            <person name="Probst A.J."/>
            <person name="Thomas B.C."/>
            <person name="Singh A."/>
            <person name="Wilkins M.J."/>
            <person name="Karaoz U."/>
            <person name="Brodie E.L."/>
            <person name="Williams K.H."/>
            <person name="Hubbard S.S."/>
            <person name="Banfield J.F."/>
        </authorList>
    </citation>
    <scope>NUCLEOTIDE SEQUENCE [LARGE SCALE GENOMIC DNA]</scope>
</reference>
<keyword evidence="6" id="KW-0175">Coiled coil</keyword>
<keyword evidence="5" id="KW-0694">RNA-binding</keyword>
<dbReference type="Gene3D" id="3.30.70.1730">
    <property type="match status" value="1"/>
</dbReference>
<dbReference type="InterPro" id="IPR001790">
    <property type="entry name" value="Ribosomal_uL10"/>
</dbReference>
<accession>A0A1G2QMG7</accession>
<dbReference type="GO" id="GO:0005840">
    <property type="term" value="C:ribosome"/>
    <property type="evidence" value="ECO:0007669"/>
    <property type="project" value="UniProtKB-KW"/>
</dbReference>
<dbReference type="GO" id="GO:0070180">
    <property type="term" value="F:large ribosomal subunit rRNA binding"/>
    <property type="evidence" value="ECO:0007669"/>
    <property type="project" value="UniProtKB-UniRule"/>
</dbReference>
<gene>
    <name evidence="5" type="primary">rplJ</name>
    <name evidence="7" type="ORF">A2117_01780</name>
</gene>
<evidence type="ECO:0000256" key="3">
    <source>
        <dbReference type="ARBA" id="ARBA00023274"/>
    </source>
</evidence>
<keyword evidence="2 5" id="KW-0689">Ribosomal protein</keyword>
<evidence type="ECO:0000256" key="6">
    <source>
        <dbReference type="SAM" id="Coils"/>
    </source>
</evidence>
<evidence type="ECO:0000313" key="7">
    <source>
        <dbReference type="EMBL" id="OHA61874.1"/>
    </source>
</evidence>
<dbReference type="InterPro" id="IPR043141">
    <property type="entry name" value="Ribosomal_uL10-like_sf"/>
</dbReference>
<feature type="coiled-coil region" evidence="6">
    <location>
        <begin position="5"/>
        <end position="65"/>
    </location>
</feature>
<dbReference type="STRING" id="1802443.A2117_01780"/>
<dbReference type="InterPro" id="IPR022973">
    <property type="entry name" value="Ribosomal_uL10_bac"/>
</dbReference>
<evidence type="ECO:0000256" key="4">
    <source>
        <dbReference type="ARBA" id="ARBA00035202"/>
    </source>
</evidence>
<evidence type="ECO:0000256" key="2">
    <source>
        <dbReference type="ARBA" id="ARBA00022980"/>
    </source>
</evidence>
<sequence length="170" mass="18744">MPKSKLQKQKTVEELKENLKKAKSVVFTDIQGIKAKDLVALRRKVKEAQGNLKVAKKTLIDLALEGTEKSPQAKEMNGEVAVLFAFEDPIRTLKSLYEFSRTHESLKFISGIFDGLLVGKDELLALAQLPPKEELLAKLVRSLASPMSGLINTFQGNIKGLITVLAKAKT</sequence>
<comment type="caution">
    <text evidence="7">The sequence shown here is derived from an EMBL/GenBank/DDBJ whole genome shotgun (WGS) entry which is preliminary data.</text>
</comment>
<proteinExistence type="inferred from homology"/>
<dbReference type="Gene3D" id="6.10.250.290">
    <property type="match status" value="1"/>
</dbReference>
<evidence type="ECO:0000256" key="1">
    <source>
        <dbReference type="ARBA" id="ARBA00008889"/>
    </source>
</evidence>
<evidence type="ECO:0000313" key="8">
    <source>
        <dbReference type="Proteomes" id="UP000179245"/>
    </source>
</evidence>
<comment type="function">
    <text evidence="5">Forms part of the ribosomal stalk, playing a central role in the interaction of the ribosome with GTP-bound translation factors.</text>
</comment>
<comment type="subunit">
    <text evidence="5">Part of the ribosomal stalk of the 50S ribosomal subunit. The N-terminus interacts with L11 and the large rRNA to form the base of the stalk. The C-terminus forms an elongated spine to which L12 dimers bind in a sequential fashion forming a multimeric L10(L12)X complex.</text>
</comment>
<comment type="similarity">
    <text evidence="1 5">Belongs to the universal ribosomal protein uL10 family.</text>
</comment>
<keyword evidence="3 5" id="KW-0687">Ribonucleoprotein</keyword>
<dbReference type="SUPFAM" id="SSF160369">
    <property type="entry name" value="Ribosomal protein L10-like"/>
    <property type="match status" value="1"/>
</dbReference>
<name>A0A1G2QMG7_9BACT</name>
<dbReference type="GO" id="GO:0006412">
    <property type="term" value="P:translation"/>
    <property type="evidence" value="ECO:0007669"/>
    <property type="project" value="UniProtKB-UniRule"/>
</dbReference>
<evidence type="ECO:0000256" key="5">
    <source>
        <dbReference type="HAMAP-Rule" id="MF_00362"/>
    </source>
</evidence>
<dbReference type="NCBIfam" id="NF000955">
    <property type="entry name" value="PRK00099.1-1"/>
    <property type="match status" value="1"/>
</dbReference>
<dbReference type="Pfam" id="PF00466">
    <property type="entry name" value="Ribosomal_L10"/>
    <property type="match status" value="1"/>
</dbReference>
<dbReference type="EMBL" id="MHTO01000027">
    <property type="protein sequence ID" value="OHA61874.1"/>
    <property type="molecule type" value="Genomic_DNA"/>
</dbReference>
<organism evidence="7 8">
    <name type="scientific">Candidatus Wildermuthbacteria bacterium GWA2_46_15</name>
    <dbReference type="NCBI Taxonomy" id="1802443"/>
    <lineage>
        <taxon>Bacteria</taxon>
        <taxon>Candidatus Wildermuthiibacteriota</taxon>
    </lineage>
</organism>
<dbReference type="PANTHER" id="PTHR11560">
    <property type="entry name" value="39S RIBOSOMAL PROTEIN L10, MITOCHONDRIAL"/>
    <property type="match status" value="1"/>
</dbReference>
<dbReference type="CDD" id="cd05797">
    <property type="entry name" value="Ribosomal_L10"/>
    <property type="match status" value="1"/>
</dbReference>
<dbReference type="HAMAP" id="MF_00362">
    <property type="entry name" value="Ribosomal_uL10"/>
    <property type="match status" value="1"/>
</dbReference>
<dbReference type="Proteomes" id="UP000179245">
    <property type="component" value="Unassembled WGS sequence"/>
</dbReference>